<evidence type="ECO:0000313" key="2">
    <source>
        <dbReference type="Proteomes" id="UP000003327"/>
    </source>
</evidence>
<keyword evidence="2" id="KW-1185">Reference proteome</keyword>
<dbReference type="Proteomes" id="UP000003327">
    <property type="component" value="Unassembled WGS sequence"/>
</dbReference>
<gene>
    <name evidence="1" type="ORF">HMPREF0973_02272</name>
</gene>
<name>C9MRL3_9BACT</name>
<accession>C9MRL3</accession>
<protein>
    <submittedName>
        <fullName evidence="1">Uncharacterized protein</fullName>
    </submittedName>
</protein>
<proteinExistence type="predicted"/>
<feature type="non-terminal residue" evidence="1">
    <location>
        <position position="1"/>
    </location>
</feature>
<sequence length="58" mass="6623">TQGLSQLITSFVASVSQGIRHAPFLTFFAFFVITYKECSSYFQLLCDSKEFEVLTFNN</sequence>
<evidence type="ECO:0000313" key="1">
    <source>
        <dbReference type="EMBL" id="EEX17854.1"/>
    </source>
</evidence>
<comment type="caution">
    <text evidence="1">The sequence shown here is derived from an EMBL/GenBank/DDBJ whole genome shotgun (WGS) entry which is preliminary data.</text>
</comment>
<dbReference type="HOGENOM" id="CLU_2966452_0_0_10"/>
<organism evidence="1 2">
    <name type="scientific">Prevotella veroralis F0319</name>
    <dbReference type="NCBI Taxonomy" id="649761"/>
    <lineage>
        <taxon>Bacteria</taxon>
        <taxon>Pseudomonadati</taxon>
        <taxon>Bacteroidota</taxon>
        <taxon>Bacteroidia</taxon>
        <taxon>Bacteroidales</taxon>
        <taxon>Prevotellaceae</taxon>
        <taxon>Prevotella</taxon>
    </lineage>
</organism>
<dbReference type="AlphaFoldDB" id="C9MRL3"/>
<dbReference type="EMBL" id="ACVA01000052">
    <property type="protein sequence ID" value="EEX17854.1"/>
    <property type="molecule type" value="Genomic_DNA"/>
</dbReference>
<reference evidence="1 2" key="1">
    <citation type="submission" date="2009-09" db="EMBL/GenBank/DDBJ databases">
        <authorList>
            <person name="Weinstock G."/>
            <person name="Sodergren E."/>
            <person name="Clifton S."/>
            <person name="Fulton L."/>
            <person name="Fulton B."/>
            <person name="Courtney L."/>
            <person name="Fronick C."/>
            <person name="Harrison M."/>
            <person name="Strong C."/>
            <person name="Farmer C."/>
            <person name="Delahaunty K."/>
            <person name="Markovic C."/>
            <person name="Hall O."/>
            <person name="Minx P."/>
            <person name="Tomlinson C."/>
            <person name="Mitreva M."/>
            <person name="Nelson J."/>
            <person name="Hou S."/>
            <person name="Wollam A."/>
            <person name="Pepin K.H."/>
            <person name="Johnson M."/>
            <person name="Bhonagiri V."/>
            <person name="Nash W.E."/>
            <person name="Warren W."/>
            <person name="Chinwalla A."/>
            <person name="Mardis E.R."/>
            <person name="Wilson R.K."/>
        </authorList>
    </citation>
    <scope>NUCLEOTIDE SEQUENCE [LARGE SCALE GENOMIC DNA]</scope>
    <source>
        <strain evidence="1 2">F0319</strain>
    </source>
</reference>